<reference evidence="1 2" key="1">
    <citation type="submission" date="2017-10" db="EMBL/GenBank/DDBJ databases">
        <title>Genomic analysis of the genus Acetobacter.</title>
        <authorList>
            <person name="Kim K.H."/>
            <person name="Chun B.H."/>
            <person name="Son A.R."/>
            <person name="Jeon C.O."/>
        </authorList>
    </citation>
    <scope>NUCLEOTIDE SEQUENCE [LARGE SCALE GENOMIC DNA]</scope>
    <source>
        <strain evidence="1 2">LHT 2458</strain>
    </source>
</reference>
<dbReference type="EMBL" id="PEBQ01000010">
    <property type="protein sequence ID" value="PHY95401.1"/>
    <property type="molecule type" value="Genomic_DNA"/>
</dbReference>
<sequence length="270" mass="30006">MYSFAISAPPKKSQNLVENLGRAVEAYFRQGVDQFVIDMSSEIASAIDADALAAEAVSHIARRDFTAIPFATCAVRFSSQLSWQWKHYGNIECAELFAIPFVPKPGVDPDFEGLLASLQRTQDLFCPRSQIRITPNWCSLYELDAVSQRPSQVSAAFKAIYADIHFQKYPVILSSMVDDGTHPRAMIGISRTLVPRMGQIPASILSKSPNHHTYSMDLTLERHSDWRAEAANLSAVAAIGLPVRLTDIALMKESLVKRGEHSWLREVSVN</sequence>
<name>A0A2G4RFM8_9PROT</name>
<evidence type="ECO:0000313" key="1">
    <source>
        <dbReference type="EMBL" id="PHY95401.1"/>
    </source>
</evidence>
<dbReference type="Proteomes" id="UP000228751">
    <property type="component" value="Unassembled WGS sequence"/>
</dbReference>
<dbReference type="AlphaFoldDB" id="A0A2G4RFM8"/>
<keyword evidence="2" id="KW-1185">Reference proteome</keyword>
<organism evidence="1 2">
    <name type="scientific">Acetobacter pomorum</name>
    <dbReference type="NCBI Taxonomy" id="65959"/>
    <lineage>
        <taxon>Bacteria</taxon>
        <taxon>Pseudomonadati</taxon>
        <taxon>Pseudomonadota</taxon>
        <taxon>Alphaproteobacteria</taxon>
        <taxon>Acetobacterales</taxon>
        <taxon>Acetobacteraceae</taxon>
        <taxon>Acetobacter</taxon>
    </lineage>
</organism>
<proteinExistence type="predicted"/>
<dbReference type="RefSeq" id="WP_099540295.1">
    <property type="nucleotide sequence ID" value="NZ_PEBQ01000010.1"/>
</dbReference>
<protein>
    <submittedName>
        <fullName evidence="1">Uncharacterized protein</fullName>
    </submittedName>
</protein>
<accession>A0A2G4RFM8</accession>
<evidence type="ECO:0000313" key="2">
    <source>
        <dbReference type="Proteomes" id="UP000228751"/>
    </source>
</evidence>
<gene>
    <name evidence="1" type="ORF">CSR02_01305</name>
</gene>
<comment type="caution">
    <text evidence="1">The sequence shown here is derived from an EMBL/GenBank/DDBJ whole genome shotgun (WGS) entry which is preliminary data.</text>
</comment>